<organism evidence="1 2">
    <name type="scientific">Parvularcula bermudensis (strain ATCC BAA-594 / HTCC2503 / KCTC 12087)</name>
    <dbReference type="NCBI Taxonomy" id="314260"/>
    <lineage>
        <taxon>Bacteria</taxon>
        <taxon>Pseudomonadati</taxon>
        <taxon>Pseudomonadota</taxon>
        <taxon>Alphaproteobacteria</taxon>
        <taxon>Parvularculales</taxon>
        <taxon>Parvularculaceae</taxon>
        <taxon>Parvularcula</taxon>
    </lineage>
</organism>
<name>E0TGH8_PARBH</name>
<protein>
    <submittedName>
        <fullName evidence="1">Uncharacterized protein</fullName>
    </submittedName>
</protein>
<reference evidence="1 2" key="2">
    <citation type="journal article" date="2011" name="J. Bacteriol.">
        <title>Complete genome sequence of strain HTCC2503T of Parvularcula bermudensis, the type species of the order "Parvularculales" in the class Alphaproteobacteria.</title>
        <authorList>
            <person name="Oh H.M."/>
            <person name="Kang I."/>
            <person name="Vergin K.L."/>
            <person name="Kang D."/>
            <person name="Rhee K.H."/>
            <person name="Giovannoni S.J."/>
            <person name="Cho J.C."/>
        </authorList>
    </citation>
    <scope>NUCLEOTIDE SEQUENCE [LARGE SCALE GENOMIC DNA]</scope>
    <source>
        <strain evidence="2">ATCC BAA-594 / HTCC2503 / KCTC 12087</strain>
    </source>
</reference>
<dbReference type="Proteomes" id="UP000001302">
    <property type="component" value="Chromosome"/>
</dbReference>
<evidence type="ECO:0000313" key="1">
    <source>
        <dbReference type="EMBL" id="ADM09597.1"/>
    </source>
</evidence>
<dbReference type="KEGG" id="pbr:PB2503_07709"/>
<reference evidence="2" key="1">
    <citation type="submission" date="2010-08" db="EMBL/GenBank/DDBJ databases">
        <title>Genome sequence of Parvularcula bermudensis HTCC2503.</title>
        <authorList>
            <person name="Kang D.-M."/>
            <person name="Oh H.-M."/>
            <person name="Cho J.-C."/>
        </authorList>
    </citation>
    <scope>NUCLEOTIDE SEQUENCE [LARGE SCALE GENOMIC DNA]</scope>
    <source>
        <strain evidence="2">ATCC BAA-594 / HTCC2503 / KCTC 12087</strain>
    </source>
</reference>
<dbReference type="EMBL" id="CP002156">
    <property type="protein sequence ID" value="ADM09597.1"/>
    <property type="molecule type" value="Genomic_DNA"/>
</dbReference>
<proteinExistence type="predicted"/>
<dbReference type="HOGENOM" id="CLU_2918465_0_0_5"/>
<accession>E0TGH8</accession>
<sequence length="61" mass="7540">MVRPSGERARHFWKVFRIEDPDGREQRQLEYLLQMGRIVESWTDRLESAQKFNRLYKISVW</sequence>
<evidence type="ECO:0000313" key="2">
    <source>
        <dbReference type="Proteomes" id="UP000001302"/>
    </source>
</evidence>
<dbReference type="AlphaFoldDB" id="E0TGH8"/>
<keyword evidence="2" id="KW-1185">Reference proteome</keyword>
<gene>
    <name evidence="1" type="ordered locus">PB2503_07709</name>
</gene>